<dbReference type="EMBL" id="JANUCT010000025">
    <property type="protein sequence ID" value="MCS3904517.1"/>
    <property type="molecule type" value="Genomic_DNA"/>
</dbReference>
<evidence type="ECO:0000313" key="1">
    <source>
        <dbReference type="EMBL" id="MCS3904517.1"/>
    </source>
</evidence>
<keyword evidence="2" id="KW-1185">Reference proteome</keyword>
<proteinExistence type="predicted"/>
<protein>
    <submittedName>
        <fullName evidence="1">Uncharacterized protein</fullName>
    </submittedName>
</protein>
<comment type="caution">
    <text evidence="1">The sequence shown here is derived from an EMBL/GenBank/DDBJ whole genome shotgun (WGS) entry which is preliminary data.</text>
</comment>
<name>A0AAE3HP94_9GAMM</name>
<organism evidence="1 2">
    <name type="scientific">Methylohalomonas lacus</name>
    <dbReference type="NCBI Taxonomy" id="398773"/>
    <lineage>
        <taxon>Bacteria</taxon>
        <taxon>Pseudomonadati</taxon>
        <taxon>Pseudomonadota</taxon>
        <taxon>Gammaproteobacteria</taxon>
        <taxon>Methylohalomonadales</taxon>
        <taxon>Methylohalomonadaceae</taxon>
        <taxon>Methylohalomonas</taxon>
    </lineage>
</organism>
<dbReference type="Proteomes" id="UP001204445">
    <property type="component" value="Unassembled WGS sequence"/>
</dbReference>
<reference evidence="1" key="1">
    <citation type="submission" date="2022-08" db="EMBL/GenBank/DDBJ databases">
        <title>Genomic Encyclopedia of Type Strains, Phase III (KMG-III): the genomes of soil and plant-associated and newly described type strains.</title>
        <authorList>
            <person name="Whitman W."/>
        </authorList>
    </citation>
    <scope>NUCLEOTIDE SEQUENCE</scope>
    <source>
        <strain evidence="1">HMT 1</strain>
    </source>
</reference>
<sequence>MAMIELFRKPYPPHDNTLGHLNRAQIDCFSSIGLKKFQSQAYRGVDAQMELY</sequence>
<evidence type="ECO:0000313" key="2">
    <source>
        <dbReference type="Proteomes" id="UP001204445"/>
    </source>
</evidence>
<gene>
    <name evidence="1" type="ORF">J2T55_002556</name>
</gene>
<accession>A0AAE3HP94</accession>
<dbReference type="AlphaFoldDB" id="A0AAE3HP94"/>